<feature type="non-terminal residue" evidence="1">
    <location>
        <position position="1"/>
    </location>
</feature>
<accession>A0ACA9KS57</accession>
<organism evidence="1 2">
    <name type="scientific">Racocetra persica</name>
    <dbReference type="NCBI Taxonomy" id="160502"/>
    <lineage>
        <taxon>Eukaryota</taxon>
        <taxon>Fungi</taxon>
        <taxon>Fungi incertae sedis</taxon>
        <taxon>Mucoromycota</taxon>
        <taxon>Glomeromycotina</taxon>
        <taxon>Glomeromycetes</taxon>
        <taxon>Diversisporales</taxon>
        <taxon>Gigasporaceae</taxon>
        <taxon>Racocetra</taxon>
    </lineage>
</organism>
<evidence type="ECO:0000313" key="1">
    <source>
        <dbReference type="EMBL" id="CAG8486291.1"/>
    </source>
</evidence>
<reference evidence="1" key="1">
    <citation type="submission" date="2021-06" db="EMBL/GenBank/DDBJ databases">
        <authorList>
            <person name="Kallberg Y."/>
            <person name="Tangrot J."/>
            <person name="Rosling A."/>
        </authorList>
    </citation>
    <scope>NUCLEOTIDE SEQUENCE</scope>
    <source>
        <strain evidence="1">MA461A</strain>
    </source>
</reference>
<sequence>LKGHWMTNFLSKLVYYETGSKTDVGLHLSISIIQFFTSTRQPANQPIRLKGMIVLIFLVKIDFKKLKSETIVFII</sequence>
<dbReference type="EMBL" id="CAJVQC010001045">
    <property type="protein sequence ID" value="CAG8486291.1"/>
    <property type="molecule type" value="Genomic_DNA"/>
</dbReference>
<gene>
    <name evidence="1" type="ORF">RPERSI_LOCUS1197</name>
</gene>
<evidence type="ECO:0000313" key="2">
    <source>
        <dbReference type="Proteomes" id="UP000789920"/>
    </source>
</evidence>
<protein>
    <submittedName>
        <fullName evidence="1">9344_t:CDS:1</fullName>
    </submittedName>
</protein>
<keyword evidence="2" id="KW-1185">Reference proteome</keyword>
<name>A0ACA9KS57_9GLOM</name>
<proteinExistence type="predicted"/>
<comment type="caution">
    <text evidence="1">The sequence shown here is derived from an EMBL/GenBank/DDBJ whole genome shotgun (WGS) entry which is preliminary data.</text>
</comment>
<dbReference type="Proteomes" id="UP000789920">
    <property type="component" value="Unassembled WGS sequence"/>
</dbReference>